<protein>
    <recommendedName>
        <fullName evidence="2">Laminin domain-containing protein</fullName>
    </recommendedName>
</protein>
<sequence>MLLKPSPILPTLSLQPLPVHIETAKVIEEAKAAAEEANSTAAKVEDTLAPIKEQLDQWQQQYGDANTTNEDINKAFLEANKSVGMLGEAIPILMKKLDKLQNHSAQMPNISENILRIRQLIAEARKAASKVSVPVKFNGTSGVQVRTPSNLADLAAYTSLKFYITLPEASRARRQDQPDKQFVFYLGNKDSSKEFLGMMLEGRRLHWLFNVGGDTAEVEMQEDVQTDGDFNNVVLER</sequence>
<feature type="domain" description="Laminin" evidence="2">
    <location>
        <begin position="30"/>
        <end position="160"/>
    </location>
</feature>
<feature type="coiled-coil region" evidence="1">
    <location>
        <begin position="27"/>
        <end position="61"/>
    </location>
</feature>
<dbReference type="SUPFAM" id="SSF49899">
    <property type="entry name" value="Concanavalin A-like lectins/glucanases"/>
    <property type="match status" value="1"/>
</dbReference>
<accession>A0A060YUB5</accession>
<evidence type="ECO:0000313" key="4">
    <source>
        <dbReference type="Proteomes" id="UP000193380"/>
    </source>
</evidence>
<evidence type="ECO:0000256" key="1">
    <source>
        <dbReference type="SAM" id="Coils"/>
    </source>
</evidence>
<dbReference type="PaxDb" id="8022-A0A060YUB5"/>
<dbReference type="Gene3D" id="2.60.120.200">
    <property type="match status" value="1"/>
</dbReference>
<gene>
    <name evidence="3" type="ORF">GSONMT00063610001</name>
</gene>
<evidence type="ECO:0000259" key="2">
    <source>
        <dbReference type="Pfam" id="PF06009"/>
    </source>
</evidence>
<dbReference type="EMBL" id="FR921162">
    <property type="protein sequence ID" value="CDQ95448.1"/>
    <property type="molecule type" value="Genomic_DNA"/>
</dbReference>
<dbReference type="InterPro" id="IPR010307">
    <property type="entry name" value="Laminin_dom_II"/>
</dbReference>
<organism evidence="3 4">
    <name type="scientific">Oncorhynchus mykiss</name>
    <name type="common">Rainbow trout</name>
    <name type="synonym">Salmo gairdneri</name>
    <dbReference type="NCBI Taxonomy" id="8022"/>
    <lineage>
        <taxon>Eukaryota</taxon>
        <taxon>Metazoa</taxon>
        <taxon>Chordata</taxon>
        <taxon>Craniata</taxon>
        <taxon>Vertebrata</taxon>
        <taxon>Euteleostomi</taxon>
        <taxon>Actinopterygii</taxon>
        <taxon>Neopterygii</taxon>
        <taxon>Teleostei</taxon>
        <taxon>Protacanthopterygii</taxon>
        <taxon>Salmoniformes</taxon>
        <taxon>Salmonidae</taxon>
        <taxon>Salmoninae</taxon>
        <taxon>Oncorhynchus</taxon>
    </lineage>
</organism>
<evidence type="ECO:0000313" key="3">
    <source>
        <dbReference type="EMBL" id="CDQ95448.1"/>
    </source>
</evidence>
<dbReference type="AlphaFoldDB" id="A0A060YUB5"/>
<dbReference type="InterPro" id="IPR013320">
    <property type="entry name" value="ConA-like_dom_sf"/>
</dbReference>
<reference evidence="3" key="2">
    <citation type="submission" date="2014-03" db="EMBL/GenBank/DDBJ databases">
        <authorList>
            <person name="Genoscope - CEA"/>
        </authorList>
    </citation>
    <scope>NUCLEOTIDE SEQUENCE</scope>
</reference>
<dbReference type="GO" id="GO:0007155">
    <property type="term" value="P:cell adhesion"/>
    <property type="evidence" value="ECO:0007669"/>
    <property type="project" value="InterPro"/>
</dbReference>
<reference evidence="3" key="1">
    <citation type="journal article" date="2014" name="Nat. Commun.">
        <title>The rainbow trout genome provides novel insights into evolution after whole-genome duplication in vertebrates.</title>
        <authorList>
            <person name="Berthelot C."/>
            <person name="Brunet F."/>
            <person name="Chalopin D."/>
            <person name="Juanchich A."/>
            <person name="Bernard M."/>
            <person name="Noel B."/>
            <person name="Bento P."/>
            <person name="Da Silva C."/>
            <person name="Labadie K."/>
            <person name="Alberti A."/>
            <person name="Aury J.M."/>
            <person name="Louis A."/>
            <person name="Dehais P."/>
            <person name="Bardou P."/>
            <person name="Montfort J."/>
            <person name="Klopp C."/>
            <person name="Cabau C."/>
            <person name="Gaspin C."/>
            <person name="Thorgaard G.H."/>
            <person name="Boussaha M."/>
            <person name="Quillet E."/>
            <person name="Guyomard R."/>
            <person name="Galiana D."/>
            <person name="Bobe J."/>
            <person name="Volff J.N."/>
            <person name="Genet C."/>
            <person name="Wincker P."/>
            <person name="Jaillon O."/>
            <person name="Roest Crollius H."/>
            <person name="Guiguen Y."/>
        </authorList>
    </citation>
    <scope>NUCLEOTIDE SEQUENCE [LARGE SCALE GENOMIC DNA]</scope>
</reference>
<dbReference type="Pfam" id="PF06009">
    <property type="entry name" value="Laminin_II"/>
    <property type="match status" value="1"/>
</dbReference>
<dbReference type="STRING" id="8022.A0A060YUB5"/>
<keyword evidence="1" id="KW-0175">Coiled coil</keyword>
<dbReference type="Proteomes" id="UP000193380">
    <property type="component" value="Unassembled WGS sequence"/>
</dbReference>
<proteinExistence type="predicted"/>
<name>A0A060YUB5_ONCMY</name>